<gene>
    <name evidence="1" type="ORF">IPOD504_LOCUS1912</name>
</gene>
<accession>A0ABN8HT12</accession>
<name>A0ABN8HT12_9NEOP</name>
<proteinExistence type="predicted"/>
<feature type="non-terminal residue" evidence="1">
    <location>
        <position position="111"/>
    </location>
</feature>
<keyword evidence="2" id="KW-1185">Reference proteome</keyword>
<sequence>MERAMIGISLRDRTKVSKRDATTVGPAILVSGCGAGLLGRLRGGGCGERGPGGRAQGGGWHVTSEAALGATVCRSPDTRPHTPPQAARFGPDRAASVFLDWARAARPAQPP</sequence>
<reference evidence="1" key="1">
    <citation type="submission" date="2022-03" db="EMBL/GenBank/DDBJ databases">
        <authorList>
            <person name="Martin H S."/>
        </authorList>
    </citation>
    <scope>NUCLEOTIDE SEQUENCE</scope>
</reference>
<dbReference type="PROSITE" id="PS51257">
    <property type="entry name" value="PROKAR_LIPOPROTEIN"/>
    <property type="match status" value="1"/>
</dbReference>
<evidence type="ECO:0000313" key="1">
    <source>
        <dbReference type="EMBL" id="CAH2039710.1"/>
    </source>
</evidence>
<dbReference type="EMBL" id="OW152823">
    <property type="protein sequence ID" value="CAH2039710.1"/>
    <property type="molecule type" value="Genomic_DNA"/>
</dbReference>
<protein>
    <submittedName>
        <fullName evidence="1">Uncharacterized protein</fullName>
    </submittedName>
</protein>
<dbReference type="Proteomes" id="UP000837857">
    <property type="component" value="Chromosome 11"/>
</dbReference>
<organism evidence="1 2">
    <name type="scientific">Iphiclides podalirius</name>
    <name type="common">scarce swallowtail</name>
    <dbReference type="NCBI Taxonomy" id="110791"/>
    <lineage>
        <taxon>Eukaryota</taxon>
        <taxon>Metazoa</taxon>
        <taxon>Ecdysozoa</taxon>
        <taxon>Arthropoda</taxon>
        <taxon>Hexapoda</taxon>
        <taxon>Insecta</taxon>
        <taxon>Pterygota</taxon>
        <taxon>Neoptera</taxon>
        <taxon>Endopterygota</taxon>
        <taxon>Lepidoptera</taxon>
        <taxon>Glossata</taxon>
        <taxon>Ditrysia</taxon>
        <taxon>Papilionoidea</taxon>
        <taxon>Papilionidae</taxon>
        <taxon>Papilioninae</taxon>
        <taxon>Iphiclides</taxon>
    </lineage>
</organism>
<evidence type="ECO:0000313" key="2">
    <source>
        <dbReference type="Proteomes" id="UP000837857"/>
    </source>
</evidence>